<evidence type="ECO:0000313" key="2">
    <source>
        <dbReference type="EMBL" id="KAJ7721159.1"/>
    </source>
</evidence>
<feature type="compositionally biased region" description="Acidic residues" evidence="1">
    <location>
        <begin position="256"/>
        <end position="265"/>
    </location>
</feature>
<dbReference type="Proteomes" id="UP001215280">
    <property type="component" value="Unassembled WGS sequence"/>
</dbReference>
<reference evidence="2" key="1">
    <citation type="submission" date="2023-03" db="EMBL/GenBank/DDBJ databases">
        <title>Massive genome expansion in bonnet fungi (Mycena s.s.) driven by repeated elements and novel gene families across ecological guilds.</title>
        <authorList>
            <consortium name="Lawrence Berkeley National Laboratory"/>
            <person name="Harder C.B."/>
            <person name="Miyauchi S."/>
            <person name="Viragh M."/>
            <person name="Kuo A."/>
            <person name="Thoen E."/>
            <person name="Andreopoulos B."/>
            <person name="Lu D."/>
            <person name="Skrede I."/>
            <person name="Drula E."/>
            <person name="Henrissat B."/>
            <person name="Morin E."/>
            <person name="Kohler A."/>
            <person name="Barry K."/>
            <person name="LaButti K."/>
            <person name="Morin E."/>
            <person name="Salamov A."/>
            <person name="Lipzen A."/>
            <person name="Mereny Z."/>
            <person name="Hegedus B."/>
            <person name="Baldrian P."/>
            <person name="Stursova M."/>
            <person name="Weitz H."/>
            <person name="Taylor A."/>
            <person name="Grigoriev I.V."/>
            <person name="Nagy L.G."/>
            <person name="Martin F."/>
            <person name="Kauserud H."/>
        </authorList>
    </citation>
    <scope>NUCLEOTIDE SEQUENCE</scope>
    <source>
        <strain evidence="2">CBHHK188m</strain>
    </source>
</reference>
<proteinExistence type="predicted"/>
<gene>
    <name evidence="2" type="ORF">DFH07DRAFT_702926</name>
</gene>
<feature type="region of interest" description="Disordered" evidence="1">
    <location>
        <begin position="225"/>
        <end position="283"/>
    </location>
</feature>
<feature type="region of interest" description="Disordered" evidence="1">
    <location>
        <begin position="51"/>
        <end position="207"/>
    </location>
</feature>
<feature type="compositionally biased region" description="Basic and acidic residues" evidence="1">
    <location>
        <begin position="89"/>
        <end position="102"/>
    </location>
</feature>
<sequence>MAEEDIDNETIQAQIDLSLSFAQSLVSSWVKPALEPTKNSSRAFEAELKEYMRRPPRLGVGAPIPEVASSSRETERLKSHLSGKGNKRGRGEADDAGPKELSDNEEESRGAFTKKKARVDPFDAHSKKKKKGNNGLPTPRVTPLPEEKSVVKESPVAKAVSEDVATPSEPLSPSKRRKKKKHKNRDHESGTELDSMAGPSAVPADILNNRVTPSQAIEVIDISLVSTPPVSPISPTRRPQSAPLKGLILNLTGPQTDDESGEEGELGTPSASPKKKRKRKKKK</sequence>
<dbReference type="Pfam" id="PF11595">
    <property type="entry name" value="DUF3245"/>
    <property type="match status" value="1"/>
</dbReference>
<feature type="compositionally biased region" description="Basic residues" evidence="1">
    <location>
        <begin position="79"/>
        <end position="88"/>
    </location>
</feature>
<dbReference type="EMBL" id="JARJLG010000271">
    <property type="protein sequence ID" value="KAJ7721159.1"/>
    <property type="molecule type" value="Genomic_DNA"/>
</dbReference>
<keyword evidence="3" id="KW-1185">Reference proteome</keyword>
<name>A0AAD7HJ12_9AGAR</name>
<feature type="non-terminal residue" evidence="2">
    <location>
        <position position="1"/>
    </location>
</feature>
<accession>A0AAD7HJ12</accession>
<dbReference type="InterPro" id="IPR021641">
    <property type="entry name" value="DUF3245"/>
</dbReference>
<feature type="compositionally biased region" description="Basic residues" evidence="1">
    <location>
        <begin position="273"/>
        <end position="283"/>
    </location>
</feature>
<comment type="caution">
    <text evidence="2">The sequence shown here is derived from an EMBL/GenBank/DDBJ whole genome shotgun (WGS) entry which is preliminary data.</text>
</comment>
<dbReference type="AlphaFoldDB" id="A0AAD7HJ12"/>
<organism evidence="2 3">
    <name type="scientific">Mycena maculata</name>
    <dbReference type="NCBI Taxonomy" id="230809"/>
    <lineage>
        <taxon>Eukaryota</taxon>
        <taxon>Fungi</taxon>
        <taxon>Dikarya</taxon>
        <taxon>Basidiomycota</taxon>
        <taxon>Agaricomycotina</taxon>
        <taxon>Agaricomycetes</taxon>
        <taxon>Agaricomycetidae</taxon>
        <taxon>Agaricales</taxon>
        <taxon>Marasmiineae</taxon>
        <taxon>Mycenaceae</taxon>
        <taxon>Mycena</taxon>
    </lineage>
</organism>
<evidence type="ECO:0000313" key="3">
    <source>
        <dbReference type="Proteomes" id="UP001215280"/>
    </source>
</evidence>
<feature type="compositionally biased region" description="Basic residues" evidence="1">
    <location>
        <begin position="174"/>
        <end position="184"/>
    </location>
</feature>
<protein>
    <submittedName>
        <fullName evidence="2">Uncharacterized protein</fullName>
    </submittedName>
</protein>
<feature type="compositionally biased region" description="Low complexity" evidence="1">
    <location>
        <begin position="225"/>
        <end position="239"/>
    </location>
</feature>
<evidence type="ECO:0000256" key="1">
    <source>
        <dbReference type="SAM" id="MobiDB-lite"/>
    </source>
</evidence>